<feature type="region of interest" description="Disordered" evidence="9">
    <location>
        <begin position="288"/>
        <end position="370"/>
    </location>
</feature>
<keyword evidence="6" id="KW-0862">Zinc</keyword>
<dbReference type="AlphaFoldDB" id="A0A0G4FK63"/>
<dbReference type="InterPro" id="IPR038418">
    <property type="entry name" value="6-PTP_synth/QueD_sf"/>
</dbReference>
<comment type="pathway">
    <text evidence="2">Cofactor biosynthesis; tetrahydrobiopterin biosynthesis; tetrahydrobiopterin from 7,8-dihydroneopterin triphosphate: step 1/3.</text>
</comment>
<organism evidence="10 11">
    <name type="scientific">Vitrella brassicaformis (strain CCMP3155)</name>
    <dbReference type="NCBI Taxonomy" id="1169540"/>
    <lineage>
        <taxon>Eukaryota</taxon>
        <taxon>Sar</taxon>
        <taxon>Alveolata</taxon>
        <taxon>Colpodellida</taxon>
        <taxon>Vitrellaceae</taxon>
        <taxon>Vitrella</taxon>
    </lineage>
</organism>
<dbReference type="SUPFAM" id="SSF55620">
    <property type="entry name" value="Tetrahydrobiopterin biosynthesis enzymes-like"/>
    <property type="match status" value="1"/>
</dbReference>
<reference evidence="10 11" key="1">
    <citation type="submission" date="2014-11" db="EMBL/GenBank/DDBJ databases">
        <authorList>
            <person name="Zhu J."/>
            <person name="Qi W."/>
            <person name="Song R."/>
        </authorList>
    </citation>
    <scope>NUCLEOTIDE SEQUENCE [LARGE SCALE GENOMIC DNA]</scope>
</reference>
<keyword evidence="8" id="KW-0456">Lyase</keyword>
<proteinExistence type="inferred from homology"/>
<gene>
    <name evidence="10" type="ORF">Vbra_15581</name>
</gene>
<evidence type="ECO:0000256" key="4">
    <source>
        <dbReference type="ARBA" id="ARBA00013100"/>
    </source>
</evidence>
<evidence type="ECO:0000256" key="9">
    <source>
        <dbReference type="SAM" id="MobiDB-lite"/>
    </source>
</evidence>
<name>A0A0G4FK63_VITBC</name>
<dbReference type="VEuPathDB" id="CryptoDB:Vbra_15581"/>
<evidence type="ECO:0000256" key="7">
    <source>
        <dbReference type="ARBA" id="ARBA00023007"/>
    </source>
</evidence>
<dbReference type="GO" id="GO:0006729">
    <property type="term" value="P:tetrahydrobiopterin biosynthetic process"/>
    <property type="evidence" value="ECO:0007669"/>
    <property type="project" value="UniProtKB-UniPathway"/>
</dbReference>
<dbReference type="Gene3D" id="3.30.479.10">
    <property type="entry name" value="6-pyruvoyl tetrahydropterin synthase/QueD"/>
    <property type="match status" value="1"/>
</dbReference>
<feature type="compositionally biased region" description="Polar residues" evidence="9">
    <location>
        <begin position="297"/>
        <end position="328"/>
    </location>
</feature>
<evidence type="ECO:0000256" key="2">
    <source>
        <dbReference type="ARBA" id="ARBA00005126"/>
    </source>
</evidence>
<evidence type="ECO:0000256" key="5">
    <source>
        <dbReference type="ARBA" id="ARBA00022723"/>
    </source>
</evidence>
<dbReference type="EC" id="4.2.3.12" evidence="4"/>
<feature type="compositionally biased region" description="Basic and acidic residues" evidence="9">
    <location>
        <begin position="206"/>
        <end position="220"/>
    </location>
</feature>
<dbReference type="InParanoid" id="A0A0G4FK63"/>
<accession>A0A0G4FK63</accession>
<comment type="cofactor">
    <cofactor evidence="1">
        <name>Zn(2+)</name>
        <dbReference type="ChEBI" id="CHEBI:29105"/>
    </cofactor>
</comment>
<dbReference type="Pfam" id="PF01242">
    <property type="entry name" value="PTPS"/>
    <property type="match status" value="1"/>
</dbReference>
<keyword evidence="11" id="KW-1185">Reference proteome</keyword>
<dbReference type="InterPro" id="IPR007115">
    <property type="entry name" value="6-PTP_synth/QueD"/>
</dbReference>
<feature type="region of interest" description="Disordered" evidence="9">
    <location>
        <begin position="177"/>
        <end position="247"/>
    </location>
</feature>
<dbReference type="EMBL" id="CDMY01000447">
    <property type="protein sequence ID" value="CEM13773.1"/>
    <property type="molecule type" value="Genomic_DNA"/>
</dbReference>
<evidence type="ECO:0000256" key="1">
    <source>
        <dbReference type="ARBA" id="ARBA00001947"/>
    </source>
</evidence>
<dbReference type="Proteomes" id="UP000041254">
    <property type="component" value="Unassembled WGS sequence"/>
</dbReference>
<evidence type="ECO:0000256" key="8">
    <source>
        <dbReference type="ARBA" id="ARBA00023239"/>
    </source>
</evidence>
<keyword evidence="7" id="KW-0783">Tetrahydrobiopterin biosynthesis</keyword>
<sequence length="370" mass="39840">MPATFDVGVSSPDFKFSCAHFVAYKGFRERLHGHNYTLGIRLGGPVGSDGYVMDFGDLKRVAREVCKELNEHLLVPMKSDVLHISFCYPPNYDSKISDPNKQNVNITTEDGAFFSLPKSDCALLPIVHSTAEELCVYIWQRVVDKLRPDYLQKRGAEWLEVTVAERPTQEARFRQEIQYSPDEPTSTRQLVAAGPCCPGHRPPRKAASEKDADVAPDRETTISASSNRSRPVVASSAPPSKSSAPIQLNGQPLTVAAAALPTYPSSSSPNSSGPDLFEVVGLGRRPREGGDGLLNADSDSNASTGCLTHPSTIINTEGSNLAESSFNRSWHDRQDTTPTVPVSVSGDGSIASSTTMSKEGGSVADSQSTL</sequence>
<dbReference type="GO" id="GO:0003874">
    <property type="term" value="F:6-pyruvoyltetrahydropterin synthase activity"/>
    <property type="evidence" value="ECO:0007669"/>
    <property type="project" value="UniProtKB-EC"/>
</dbReference>
<dbReference type="GO" id="GO:0046872">
    <property type="term" value="F:metal ion binding"/>
    <property type="evidence" value="ECO:0007669"/>
    <property type="project" value="UniProtKB-KW"/>
</dbReference>
<keyword evidence="5" id="KW-0479">Metal-binding</keyword>
<dbReference type="PANTHER" id="PTHR12589:SF7">
    <property type="entry name" value="6-PYRUVOYL TETRAHYDROBIOPTERIN SYNTHASE"/>
    <property type="match status" value="1"/>
</dbReference>
<evidence type="ECO:0000313" key="10">
    <source>
        <dbReference type="EMBL" id="CEM13773.1"/>
    </source>
</evidence>
<dbReference type="PANTHER" id="PTHR12589">
    <property type="entry name" value="PYRUVOYL TETRAHYDROBIOPTERIN SYNTHASE"/>
    <property type="match status" value="1"/>
</dbReference>
<protein>
    <recommendedName>
        <fullName evidence="4">6-pyruvoyltetrahydropterin synthase</fullName>
        <ecNumber evidence="4">4.2.3.12</ecNumber>
    </recommendedName>
</protein>
<feature type="compositionally biased region" description="Low complexity" evidence="9">
    <location>
        <begin position="228"/>
        <end position="245"/>
    </location>
</feature>
<dbReference type="OrthoDB" id="14045at2759"/>
<comment type="similarity">
    <text evidence="3">Belongs to the PTPS family.</text>
</comment>
<dbReference type="UniPathway" id="UPA00849">
    <property type="reaction ID" value="UER00819"/>
</dbReference>
<evidence type="ECO:0000256" key="6">
    <source>
        <dbReference type="ARBA" id="ARBA00022833"/>
    </source>
</evidence>
<evidence type="ECO:0000256" key="3">
    <source>
        <dbReference type="ARBA" id="ARBA00009164"/>
    </source>
</evidence>
<evidence type="ECO:0000313" key="11">
    <source>
        <dbReference type="Proteomes" id="UP000041254"/>
    </source>
</evidence>